<dbReference type="GO" id="GO:0005669">
    <property type="term" value="C:transcription factor TFIID complex"/>
    <property type="evidence" value="ECO:0007669"/>
    <property type="project" value="InterPro"/>
</dbReference>
<accession>A0A0D2WTQ0</accession>
<evidence type="ECO:0000313" key="9">
    <source>
        <dbReference type="Proteomes" id="UP000008743"/>
    </source>
</evidence>
<keyword evidence="4" id="KW-0805">Transcription regulation</keyword>
<proteinExistence type="inferred from homology"/>
<evidence type="ECO:0000256" key="4">
    <source>
        <dbReference type="ARBA" id="ARBA00023015"/>
    </source>
</evidence>
<evidence type="ECO:0000256" key="5">
    <source>
        <dbReference type="ARBA" id="ARBA00023163"/>
    </source>
</evidence>
<dbReference type="InParanoid" id="A0A0D2WTQ0"/>
<reference evidence="9" key="1">
    <citation type="submission" date="2011-02" db="EMBL/GenBank/DDBJ databases">
        <title>The Genome Sequence of Capsaspora owczarzaki ATCC 30864.</title>
        <authorList>
            <person name="Russ C."/>
            <person name="Cuomo C."/>
            <person name="Burger G."/>
            <person name="Gray M.W."/>
            <person name="Holland P.W.H."/>
            <person name="King N."/>
            <person name="Lang F.B.F."/>
            <person name="Roger A.J."/>
            <person name="Ruiz-Trillo I."/>
            <person name="Young S.K."/>
            <person name="Zeng Q."/>
            <person name="Gargeya S."/>
            <person name="Alvarado L."/>
            <person name="Berlin A."/>
            <person name="Chapman S.B."/>
            <person name="Chen Z."/>
            <person name="Freedman E."/>
            <person name="Gellesch M."/>
            <person name="Goldberg J."/>
            <person name="Griggs A."/>
            <person name="Gujja S."/>
            <person name="Heilman E."/>
            <person name="Heiman D."/>
            <person name="Howarth C."/>
            <person name="Mehta T."/>
            <person name="Neiman D."/>
            <person name="Pearson M."/>
            <person name="Roberts A."/>
            <person name="Saif S."/>
            <person name="Shea T."/>
            <person name="Shenoy N."/>
            <person name="Sisk P."/>
            <person name="Stolte C."/>
            <person name="Sykes S."/>
            <person name="White J."/>
            <person name="Yandava C."/>
            <person name="Haas B."/>
            <person name="Nusbaum C."/>
            <person name="Birren B."/>
        </authorList>
    </citation>
    <scope>NUCLEOTIDE SEQUENCE</scope>
    <source>
        <strain evidence="9">ATCC 30864</strain>
    </source>
</reference>
<gene>
    <name evidence="8" type="ORF">CAOG_005570</name>
</gene>
<dbReference type="Gene3D" id="1.10.20.10">
    <property type="entry name" value="Histone, subunit A"/>
    <property type="match status" value="1"/>
</dbReference>
<evidence type="ECO:0000256" key="2">
    <source>
        <dbReference type="ARBA" id="ARBA00008767"/>
    </source>
</evidence>
<evidence type="ECO:0000313" key="8">
    <source>
        <dbReference type="EMBL" id="KJE95078.1"/>
    </source>
</evidence>
<comment type="subcellular location">
    <subcellularLocation>
        <location evidence="1">Nucleus</location>
    </subcellularLocation>
</comment>
<name>A0A0D2WTQ0_CAPO3</name>
<dbReference type="OrthoDB" id="436852at2759"/>
<dbReference type="Pfam" id="PF10406">
    <property type="entry name" value="TAF8_C"/>
    <property type="match status" value="1"/>
</dbReference>
<evidence type="ECO:0000256" key="1">
    <source>
        <dbReference type="ARBA" id="ARBA00004123"/>
    </source>
</evidence>
<dbReference type="InterPro" id="IPR019473">
    <property type="entry name" value="TFIID_su8_C"/>
</dbReference>
<dbReference type="InterPro" id="IPR009072">
    <property type="entry name" value="Histone-fold"/>
</dbReference>
<evidence type="ECO:0000256" key="3">
    <source>
        <dbReference type="ARBA" id="ARBA00017307"/>
    </source>
</evidence>
<dbReference type="PhylomeDB" id="A0A0D2WTQ0"/>
<dbReference type="STRING" id="595528.A0A0D2WTQ0"/>
<dbReference type="PANTHER" id="PTHR46338:SF1">
    <property type="entry name" value="TRANSCRIPTION INITIATION FACTOR TFIID SUBUNIT 8"/>
    <property type="match status" value="1"/>
</dbReference>
<evidence type="ECO:0000256" key="6">
    <source>
        <dbReference type="ARBA" id="ARBA00023242"/>
    </source>
</evidence>
<dbReference type="InterPro" id="IPR006565">
    <property type="entry name" value="BTP"/>
</dbReference>
<protein>
    <recommendedName>
        <fullName evidence="3">Transcription initiation factor TFIID subunit 8</fullName>
    </recommendedName>
</protein>
<dbReference type="PANTHER" id="PTHR46338">
    <property type="entry name" value="TRANSCRIPTION INITIATION FACTOR TFIID SUBUNIT 8"/>
    <property type="match status" value="1"/>
</dbReference>
<dbReference type="RefSeq" id="XP_004346243.2">
    <property type="nucleotide sequence ID" value="XM_004346193.2"/>
</dbReference>
<organism evidence="8 9">
    <name type="scientific">Capsaspora owczarzaki (strain ATCC 30864)</name>
    <dbReference type="NCBI Taxonomy" id="595528"/>
    <lineage>
        <taxon>Eukaryota</taxon>
        <taxon>Filasterea</taxon>
        <taxon>Capsaspora</taxon>
    </lineage>
</organism>
<dbReference type="SMART" id="SM00576">
    <property type="entry name" value="BTP"/>
    <property type="match status" value="1"/>
</dbReference>
<dbReference type="EMBL" id="KE346368">
    <property type="protein sequence ID" value="KJE95078.1"/>
    <property type="molecule type" value="Genomic_DNA"/>
</dbReference>
<sequence>MDMSAVTDSFMDELLMSAMNPLPPLQHPLLGDVGSSGMLDPNARSLLGGLDVSAAGFGGLNTAGFLPAGAEFVPVGLGDPSLASSGANVALLGGLPALHSTAGLDDASAFAAGRAGLAQAVAPPGYDLDPAAAEYFGQAATGLEWVDEGARPPLAQSNAQHRRAIIVHLVGQAMRETGMTVAKTSAVDMLADVYIEFIEKIGAVAQAYAEHAGRTEGNANDLRASLADFSSNARLRSANEMLPDLPFRAGSWNQSNLVNPLDYNTESLTRFLFDSAQGSQEKHALVQTRIEESEFRELAERQNDPHYRFFVSPVNMFDDPEAKLVPDFIPSFLPRYPANHTYLRTLIMPKRLTDWHQVRPIWGHQQRDVAVSLSNFLALTEQHNAEPVSTDKSVQLAKVKPEAVIVEPHPSYCAPIVFARGPNTMGIARERMTSPESRAAGKACVFFQKFQQVRALPRLIPPGETVGTK</sequence>
<dbReference type="AlphaFoldDB" id="A0A0D2WTQ0"/>
<dbReference type="SUPFAM" id="SSF47113">
    <property type="entry name" value="Histone-fold"/>
    <property type="match status" value="1"/>
</dbReference>
<dbReference type="CDD" id="cd00076">
    <property type="entry name" value="HFD_SF"/>
    <property type="match status" value="1"/>
</dbReference>
<feature type="domain" description="Bromodomain associated" evidence="7">
    <location>
        <begin position="159"/>
        <end position="235"/>
    </location>
</feature>
<evidence type="ECO:0000259" key="7">
    <source>
        <dbReference type="SMART" id="SM00576"/>
    </source>
</evidence>
<keyword evidence="5" id="KW-0804">Transcription</keyword>
<keyword evidence="9" id="KW-1185">Reference proteome</keyword>
<dbReference type="InterPro" id="IPR037818">
    <property type="entry name" value="TAF8"/>
</dbReference>
<dbReference type="Proteomes" id="UP000008743">
    <property type="component" value="Unassembled WGS sequence"/>
</dbReference>
<comment type="similarity">
    <text evidence="2">Belongs to the TAF8 family.</text>
</comment>
<dbReference type="GO" id="GO:0046982">
    <property type="term" value="F:protein heterodimerization activity"/>
    <property type="evidence" value="ECO:0007669"/>
    <property type="project" value="InterPro"/>
</dbReference>
<dbReference type="Pfam" id="PF07524">
    <property type="entry name" value="Bromo_TP"/>
    <property type="match status" value="1"/>
</dbReference>
<keyword evidence="6" id="KW-0539">Nucleus</keyword>